<feature type="region of interest" description="Disordered" evidence="3">
    <location>
        <begin position="245"/>
        <end position="277"/>
    </location>
</feature>
<keyword evidence="1" id="KW-0732">Signal</keyword>
<dbReference type="eggNOG" id="COG3773">
    <property type="taxonomic scope" value="Bacteria"/>
</dbReference>
<dbReference type="InterPro" id="IPR011105">
    <property type="entry name" value="Cell_wall_hydrolase_SleB"/>
</dbReference>
<protein>
    <submittedName>
        <fullName evidence="6">Uncharacterized protein</fullName>
    </submittedName>
</protein>
<dbReference type="HOGENOM" id="CLU_045092_0_0_9"/>
<evidence type="ECO:0000259" key="5">
    <source>
        <dbReference type="Pfam" id="PF24568"/>
    </source>
</evidence>
<evidence type="ECO:0000313" key="6">
    <source>
        <dbReference type="EMBL" id="EEC57961.1"/>
    </source>
</evidence>
<feature type="domain" description="Peptidoglycan hydrolase PcsB coiled-coil" evidence="5">
    <location>
        <begin position="106"/>
        <end position="168"/>
    </location>
</feature>
<dbReference type="GO" id="GO:0016787">
    <property type="term" value="F:hydrolase activity"/>
    <property type="evidence" value="ECO:0007669"/>
    <property type="project" value="InterPro"/>
</dbReference>
<dbReference type="Gene3D" id="1.10.10.2520">
    <property type="entry name" value="Cell wall hydrolase SleB, domain 1"/>
    <property type="match status" value="1"/>
</dbReference>
<evidence type="ECO:0000256" key="1">
    <source>
        <dbReference type="ARBA" id="ARBA00022729"/>
    </source>
</evidence>
<dbReference type="Pfam" id="PF24568">
    <property type="entry name" value="CC_PcsB"/>
    <property type="match status" value="1"/>
</dbReference>
<gene>
    <name evidence="6" type="ORF">BACPEC_00946</name>
</gene>
<reference evidence="6 7" key="2">
    <citation type="submission" date="2008-11" db="EMBL/GenBank/DDBJ databases">
        <authorList>
            <person name="Fulton L."/>
            <person name="Clifton S."/>
            <person name="Fulton B."/>
            <person name="Xu J."/>
            <person name="Minx P."/>
            <person name="Pepin K.H."/>
            <person name="Johnson M."/>
            <person name="Bhonagiri V."/>
            <person name="Nash W.E."/>
            <person name="Mardis E.R."/>
            <person name="Wilson R.K."/>
        </authorList>
    </citation>
    <scope>NUCLEOTIDE SEQUENCE [LARGE SCALE GENOMIC DNA]</scope>
    <source>
        <strain evidence="6 7">ATCC 43243</strain>
    </source>
</reference>
<dbReference type="AlphaFoldDB" id="B7AQI9"/>
<dbReference type="Proteomes" id="UP000003136">
    <property type="component" value="Unassembled WGS sequence"/>
</dbReference>
<evidence type="ECO:0000256" key="2">
    <source>
        <dbReference type="SAM" id="Coils"/>
    </source>
</evidence>
<feature type="domain" description="Cell wall hydrolase SleB" evidence="4">
    <location>
        <begin position="320"/>
        <end position="396"/>
    </location>
</feature>
<evidence type="ECO:0000313" key="7">
    <source>
        <dbReference type="Proteomes" id="UP000003136"/>
    </source>
</evidence>
<feature type="compositionally biased region" description="Basic and acidic residues" evidence="3">
    <location>
        <begin position="245"/>
        <end position="265"/>
    </location>
</feature>
<keyword evidence="2" id="KW-0175">Coiled coil</keyword>
<dbReference type="eggNOG" id="COG4942">
    <property type="taxonomic scope" value="Bacteria"/>
</dbReference>
<comment type="caution">
    <text evidence="6">The sequence shown here is derived from an EMBL/GenBank/DDBJ whole genome shotgun (WGS) entry which is preliminary data.</text>
</comment>
<dbReference type="InterPro" id="IPR057309">
    <property type="entry name" value="PcsB_CC"/>
</dbReference>
<sequence>MNYLLKIKIKPVLASVLCIALIVTGIMQSPVMSYAVSTQEKLDQTNERLDELRKNQSELNSDLAGLNDKLDSASTSLTDIQSQIDEKEKEITQLEKDIETALKFEEEQYDAMKLRIKYMYENGSSSTAIALLLESGDMEDFLTRAEYISRISDYDRHMLEEYHNNYTTLVESREKLKEDREKLLALEDNAKKQQDSIQQLVSDTQTKIDSSTDEIAEAEALALEYEKQIEAEIIARQEAERKAAEEAARKAAEEAARKAAEEAAKNNRNNGGNSNTTVDTVAIPDGMTLIQQQTSGTTINYTDNDLAMLAAIVECEAANQPYEGKTAVASVVINRMNNPRWPGTMSEVLYQPYQFTPVRSGRFAIVLARGANAACTQAALDVLNNGVTINAVFFHVVRPGETGGTVIADHIFF</sequence>
<dbReference type="Gene3D" id="6.10.250.3150">
    <property type="match status" value="1"/>
</dbReference>
<accession>B7AQI9</accession>
<feature type="compositionally biased region" description="Low complexity" evidence="3">
    <location>
        <begin position="266"/>
        <end position="275"/>
    </location>
</feature>
<keyword evidence="7" id="KW-1185">Reference proteome</keyword>
<feature type="coiled-coil region" evidence="2">
    <location>
        <begin position="35"/>
        <end position="104"/>
    </location>
</feature>
<reference evidence="6 7" key="1">
    <citation type="submission" date="2008-11" db="EMBL/GenBank/DDBJ databases">
        <title>Draft genome sequence of Bacteroides pectinophilus (ATCC 43243).</title>
        <authorList>
            <person name="Sudarsanam P."/>
            <person name="Ley R."/>
            <person name="Guruge J."/>
            <person name="Turnbaugh P.J."/>
            <person name="Mahowald M."/>
            <person name="Liep D."/>
            <person name="Gordon J."/>
        </authorList>
    </citation>
    <scope>NUCLEOTIDE SEQUENCE [LARGE SCALE GENOMIC DNA]</scope>
    <source>
        <strain evidence="6 7">ATCC 43243</strain>
    </source>
</reference>
<dbReference type="EMBL" id="ABVQ01000035">
    <property type="protein sequence ID" value="EEC57961.1"/>
    <property type="molecule type" value="Genomic_DNA"/>
</dbReference>
<evidence type="ECO:0000256" key="3">
    <source>
        <dbReference type="SAM" id="MobiDB-lite"/>
    </source>
</evidence>
<name>B7AQI9_9FIRM</name>
<dbReference type="STRING" id="483218.BACPEC_00946"/>
<organism evidence="6 7">
    <name type="scientific">[Bacteroides] pectinophilus ATCC 43243</name>
    <dbReference type="NCBI Taxonomy" id="483218"/>
    <lineage>
        <taxon>Bacteria</taxon>
        <taxon>Bacillati</taxon>
        <taxon>Bacillota</taxon>
        <taxon>Clostridia</taxon>
        <taxon>Eubacteriales</taxon>
    </lineage>
</organism>
<dbReference type="InterPro" id="IPR042047">
    <property type="entry name" value="SleB_dom1"/>
</dbReference>
<dbReference type="Pfam" id="PF07486">
    <property type="entry name" value="Hydrolase_2"/>
    <property type="match status" value="1"/>
</dbReference>
<proteinExistence type="predicted"/>
<evidence type="ECO:0000259" key="4">
    <source>
        <dbReference type="Pfam" id="PF07486"/>
    </source>
</evidence>